<sequence>MASPCVTPEGSVSPVPKDETPSTPSEHYSPNNLKYYNDHLNKSQFNLILINCSLNLLKLIYPEHDFDASKARFFIIEILRRSKTSIQTLQICCYYMFRIISTGQEGLVPTCPKKLFLGLVILSSKFNQDHNYSFKSWLKICGCKEADNSSLNLQKLREVEMQCLKLLDYNLYINDSKYENWCNVLLIFGYDFISLHQVNLGIMNWCGENESHDKLEKWLKFMTRLDDNQLKVVKVNFKQYYSNQIGTKVVTAGPEKVALLFTKRSYAEEQSSAKKVCVSN</sequence>
<evidence type="ECO:0000313" key="3">
    <source>
        <dbReference type="EMBL" id="SGZ51712.1"/>
    </source>
</evidence>
<dbReference type="Proteomes" id="UP000182259">
    <property type="component" value="Chromosome II"/>
</dbReference>
<dbReference type="EMBL" id="LT635765">
    <property type="protein sequence ID" value="SGZ51712.1"/>
    <property type="molecule type" value="Genomic_DNA"/>
</dbReference>
<evidence type="ECO:0000313" key="2">
    <source>
        <dbReference type="EMBL" id="SGZ50271.1"/>
    </source>
</evidence>
<dbReference type="InterPro" id="IPR013922">
    <property type="entry name" value="Cyclin_PHO80-like"/>
</dbReference>
<dbReference type="STRING" id="45354.A0A1L0D6U2"/>
<dbReference type="GO" id="GO:0000307">
    <property type="term" value="C:cyclin-dependent protein kinase holoenzyme complex"/>
    <property type="evidence" value="ECO:0007669"/>
    <property type="project" value="TreeGrafter"/>
</dbReference>
<dbReference type="InterPro" id="IPR036915">
    <property type="entry name" value="Cyclin-like_sf"/>
</dbReference>
<protein>
    <submittedName>
        <fullName evidence="3">CIC11C00000002014</fullName>
    </submittedName>
    <submittedName>
        <fullName evidence="2">CIC11C00000002738</fullName>
    </submittedName>
</protein>
<accession>A0A1L0D6U2</accession>
<dbReference type="GO" id="GO:0016538">
    <property type="term" value="F:cyclin-dependent protein serine/threonine kinase regulator activity"/>
    <property type="evidence" value="ECO:0007669"/>
    <property type="project" value="TreeGrafter"/>
</dbReference>
<proteinExistence type="predicted"/>
<feature type="compositionally biased region" description="Polar residues" evidence="1">
    <location>
        <begin position="21"/>
        <end position="30"/>
    </location>
</feature>
<reference evidence="4 5" key="1">
    <citation type="submission" date="2016-10" db="EMBL/GenBank/DDBJ databases">
        <authorList>
            <person name="de Groot N.N."/>
        </authorList>
    </citation>
    <scope>NUCLEOTIDE SEQUENCE [LARGE SCALE GENOMIC DNA]</scope>
    <source>
        <strain evidence="2 5">CBS 141442</strain>
        <strain evidence="3 4">PYCC 4715</strain>
    </source>
</reference>
<dbReference type="SUPFAM" id="SSF47954">
    <property type="entry name" value="Cyclin-like"/>
    <property type="match status" value="1"/>
</dbReference>
<dbReference type="PANTHER" id="PTHR15615:SF36">
    <property type="entry name" value="PHO85 CYCLIN-5"/>
    <property type="match status" value="1"/>
</dbReference>
<dbReference type="CDD" id="cd20557">
    <property type="entry name" value="CYCLIN_ScPCL1-like"/>
    <property type="match status" value="1"/>
</dbReference>
<dbReference type="EMBL" id="LT635757">
    <property type="protein sequence ID" value="SGZ50271.1"/>
    <property type="molecule type" value="Genomic_DNA"/>
</dbReference>
<feature type="region of interest" description="Disordered" evidence="1">
    <location>
        <begin position="1"/>
        <end position="30"/>
    </location>
</feature>
<dbReference type="Gene3D" id="1.10.472.10">
    <property type="entry name" value="Cyclin-like"/>
    <property type="match status" value="1"/>
</dbReference>
<evidence type="ECO:0000256" key="1">
    <source>
        <dbReference type="SAM" id="MobiDB-lite"/>
    </source>
</evidence>
<dbReference type="GO" id="GO:0005634">
    <property type="term" value="C:nucleus"/>
    <property type="evidence" value="ECO:0007669"/>
    <property type="project" value="TreeGrafter"/>
</dbReference>
<dbReference type="OrthoDB" id="286814at2759"/>
<name>A0A1L0D6U2_9ASCO</name>
<organism evidence="3 4">
    <name type="scientific">Sungouiella intermedia</name>
    <dbReference type="NCBI Taxonomy" id="45354"/>
    <lineage>
        <taxon>Eukaryota</taxon>
        <taxon>Fungi</taxon>
        <taxon>Dikarya</taxon>
        <taxon>Ascomycota</taxon>
        <taxon>Saccharomycotina</taxon>
        <taxon>Pichiomycetes</taxon>
        <taxon>Metschnikowiaceae</taxon>
        <taxon>Sungouiella</taxon>
    </lineage>
</organism>
<dbReference type="Proteomes" id="UP000182334">
    <property type="component" value="Chromosome II"/>
</dbReference>
<gene>
    <name evidence="3" type="ORF">SAMEA4029009_CIC11G00000002014</name>
    <name evidence="2" type="ORF">SAMEA4029010_CIC11G00000002738</name>
</gene>
<dbReference type="AlphaFoldDB" id="A0A1L0D6U2"/>
<evidence type="ECO:0000313" key="5">
    <source>
        <dbReference type="Proteomes" id="UP000182334"/>
    </source>
</evidence>
<dbReference type="GO" id="GO:0019901">
    <property type="term" value="F:protein kinase binding"/>
    <property type="evidence" value="ECO:0007669"/>
    <property type="project" value="InterPro"/>
</dbReference>
<evidence type="ECO:0000313" key="4">
    <source>
        <dbReference type="Proteomes" id="UP000182259"/>
    </source>
</evidence>
<keyword evidence="5" id="KW-1185">Reference proteome</keyword>
<dbReference type="PANTHER" id="PTHR15615">
    <property type="match status" value="1"/>
</dbReference>